<feature type="domain" description="DUF4396" evidence="2">
    <location>
        <begin position="1"/>
        <end position="53"/>
    </location>
</feature>
<accession>A0ABP0E3G4</accession>
<keyword evidence="1" id="KW-0812">Transmembrane</keyword>
<feature type="transmembrane region" description="Helical" evidence="1">
    <location>
        <begin position="27"/>
        <end position="46"/>
    </location>
</feature>
<evidence type="ECO:0000313" key="4">
    <source>
        <dbReference type="Proteomes" id="UP001642501"/>
    </source>
</evidence>
<keyword evidence="1" id="KW-1133">Transmembrane helix</keyword>
<gene>
    <name evidence="3" type="ORF">SEPCBS57363_006518</name>
</gene>
<dbReference type="Proteomes" id="UP001642501">
    <property type="component" value="Unassembled WGS sequence"/>
</dbReference>
<dbReference type="EMBL" id="CAWUOM010000202">
    <property type="protein sequence ID" value="CAK7275121.1"/>
    <property type="molecule type" value="Genomic_DNA"/>
</dbReference>
<dbReference type="Pfam" id="PF14342">
    <property type="entry name" value="DUF4396"/>
    <property type="match status" value="1"/>
</dbReference>
<reference evidence="3 4" key="1">
    <citation type="submission" date="2024-01" db="EMBL/GenBank/DDBJ databases">
        <authorList>
            <person name="Allen C."/>
            <person name="Tagirdzhanova G."/>
        </authorList>
    </citation>
    <scope>NUCLEOTIDE SEQUENCE [LARGE SCALE GENOMIC DNA]</scope>
    <source>
        <strain evidence="3 4">CBS 573.63</strain>
    </source>
</reference>
<evidence type="ECO:0000256" key="1">
    <source>
        <dbReference type="SAM" id="Phobius"/>
    </source>
</evidence>
<dbReference type="InterPro" id="IPR025509">
    <property type="entry name" value="DUF4396"/>
</dbReference>
<keyword evidence="1" id="KW-0472">Membrane</keyword>
<keyword evidence="4" id="KW-1185">Reference proteome</keyword>
<name>A0ABP0E3G4_9PEZI</name>
<evidence type="ECO:0000313" key="3">
    <source>
        <dbReference type="EMBL" id="CAK7275121.1"/>
    </source>
</evidence>
<protein>
    <recommendedName>
        <fullName evidence="2">DUF4396 domain-containing protein</fullName>
    </recommendedName>
</protein>
<comment type="caution">
    <text evidence="3">The sequence shown here is derived from an EMBL/GenBank/DDBJ whole genome shotgun (WGS) entry which is preliminary data.</text>
</comment>
<proteinExistence type="predicted"/>
<evidence type="ECO:0000259" key="2">
    <source>
        <dbReference type="Pfam" id="PF14342"/>
    </source>
</evidence>
<sequence length="66" mass="7187">MEAAENVVDYWLTGAGQTAGYMFGEPLFWAAAGASMVAGFMAPLPYNYWRLRKRQVPTIATIAVGT</sequence>
<organism evidence="3 4">
    <name type="scientific">Sporothrix epigloea</name>
    <dbReference type="NCBI Taxonomy" id="1892477"/>
    <lineage>
        <taxon>Eukaryota</taxon>
        <taxon>Fungi</taxon>
        <taxon>Dikarya</taxon>
        <taxon>Ascomycota</taxon>
        <taxon>Pezizomycotina</taxon>
        <taxon>Sordariomycetes</taxon>
        <taxon>Sordariomycetidae</taxon>
        <taxon>Ophiostomatales</taxon>
        <taxon>Ophiostomataceae</taxon>
        <taxon>Sporothrix</taxon>
    </lineage>
</organism>